<dbReference type="CDD" id="cd12400">
    <property type="entry name" value="RRM_Nop6"/>
    <property type="match status" value="1"/>
</dbReference>
<organism evidence="5">
    <name type="scientific">Chromera velia CCMP2878</name>
    <dbReference type="NCBI Taxonomy" id="1169474"/>
    <lineage>
        <taxon>Eukaryota</taxon>
        <taxon>Sar</taxon>
        <taxon>Alveolata</taxon>
        <taxon>Colpodellida</taxon>
        <taxon>Chromeraceae</taxon>
        <taxon>Chromera</taxon>
    </lineage>
</organism>
<keyword evidence="1 2" id="KW-0694">RNA-binding</keyword>
<feature type="domain" description="RRM" evidence="4">
    <location>
        <begin position="60"/>
        <end position="138"/>
    </location>
</feature>
<dbReference type="PANTHER" id="PTHR23236:SF51">
    <property type="entry name" value="NUCLEOLAR PROTEIN 6"/>
    <property type="match status" value="1"/>
</dbReference>
<dbReference type="PANTHER" id="PTHR23236">
    <property type="entry name" value="EUKARYOTIC TRANSLATION INITIATION FACTOR 4B/4H"/>
    <property type="match status" value="1"/>
</dbReference>
<proteinExistence type="predicted"/>
<evidence type="ECO:0000256" key="3">
    <source>
        <dbReference type="SAM" id="MobiDB-lite"/>
    </source>
</evidence>
<dbReference type="InterPro" id="IPR034228">
    <property type="entry name" value="Nop6_RRM"/>
</dbReference>
<sequence length="187" mass="20245">MPDLKQKSVAQTDATKVKGGQNAPKRKAGSPEQEAPRKSPSGGKGKESVPPKGKGQPKRFICFMGAVPKSANKEDISKFFKFAGENLVSVRILTEKGTNKPRGCAFVEFKDSSSLAKALKMSGQTLMGKKVRIEPTVGGGGKGGKRQERLQKKKEKTLKDTKKAVTKWKGEKEKEKVKQTEKNVGGS</sequence>
<feature type="region of interest" description="Disordered" evidence="3">
    <location>
        <begin position="133"/>
        <end position="187"/>
    </location>
</feature>
<feature type="region of interest" description="Disordered" evidence="3">
    <location>
        <begin position="1"/>
        <end position="58"/>
    </location>
</feature>
<reference evidence="5" key="1">
    <citation type="submission" date="2014-11" db="EMBL/GenBank/DDBJ databases">
        <authorList>
            <person name="Otto D Thomas"/>
            <person name="Naeem Raeece"/>
        </authorList>
    </citation>
    <scope>NUCLEOTIDE SEQUENCE</scope>
</reference>
<evidence type="ECO:0000259" key="4">
    <source>
        <dbReference type="PROSITE" id="PS50102"/>
    </source>
</evidence>
<evidence type="ECO:0000313" key="5">
    <source>
        <dbReference type="EMBL" id="CEM50314.1"/>
    </source>
</evidence>
<dbReference type="InterPro" id="IPR000504">
    <property type="entry name" value="RRM_dom"/>
</dbReference>
<evidence type="ECO:0000256" key="1">
    <source>
        <dbReference type="ARBA" id="ARBA00022884"/>
    </source>
</evidence>
<accession>A0A0G4I0E1</accession>
<dbReference type="AlphaFoldDB" id="A0A0G4I0E1"/>
<dbReference type="GO" id="GO:0042274">
    <property type="term" value="P:ribosomal small subunit biogenesis"/>
    <property type="evidence" value="ECO:0007669"/>
    <property type="project" value="TreeGrafter"/>
</dbReference>
<dbReference type="GO" id="GO:0005730">
    <property type="term" value="C:nucleolus"/>
    <property type="evidence" value="ECO:0007669"/>
    <property type="project" value="TreeGrafter"/>
</dbReference>
<dbReference type="VEuPathDB" id="CryptoDB:Cvel_9925"/>
<dbReference type="PROSITE" id="PS50102">
    <property type="entry name" value="RRM"/>
    <property type="match status" value="1"/>
</dbReference>
<evidence type="ECO:0000256" key="2">
    <source>
        <dbReference type="PROSITE-ProRule" id="PRU00176"/>
    </source>
</evidence>
<dbReference type="EMBL" id="CDMZ01004627">
    <property type="protein sequence ID" value="CEM50314.1"/>
    <property type="molecule type" value="Genomic_DNA"/>
</dbReference>
<dbReference type="PhylomeDB" id="A0A0G4I0E1"/>
<dbReference type="InterPro" id="IPR035979">
    <property type="entry name" value="RBD_domain_sf"/>
</dbReference>
<dbReference type="SUPFAM" id="SSF54928">
    <property type="entry name" value="RNA-binding domain, RBD"/>
    <property type="match status" value="1"/>
</dbReference>
<protein>
    <recommendedName>
        <fullName evidence="4">RRM domain-containing protein</fullName>
    </recommendedName>
</protein>
<feature type="compositionally biased region" description="Basic and acidic residues" evidence="3">
    <location>
        <begin position="157"/>
        <end position="181"/>
    </location>
</feature>
<dbReference type="Gene3D" id="3.30.70.330">
    <property type="match status" value="1"/>
</dbReference>
<name>A0A0G4I0E1_9ALVE</name>
<dbReference type="Pfam" id="PF00076">
    <property type="entry name" value="RRM_1"/>
    <property type="match status" value="1"/>
</dbReference>
<dbReference type="GO" id="GO:0019843">
    <property type="term" value="F:rRNA binding"/>
    <property type="evidence" value="ECO:0007669"/>
    <property type="project" value="TreeGrafter"/>
</dbReference>
<dbReference type="InterPro" id="IPR012677">
    <property type="entry name" value="Nucleotide-bd_a/b_plait_sf"/>
</dbReference>
<dbReference type="SMART" id="SM00360">
    <property type="entry name" value="RRM"/>
    <property type="match status" value="1"/>
</dbReference>
<gene>
    <name evidence="5" type="ORF">Cvel_9925</name>
</gene>